<organism evidence="1 2">
    <name type="scientific">Nostoc flagelliforme CCNUN1</name>
    <dbReference type="NCBI Taxonomy" id="2038116"/>
    <lineage>
        <taxon>Bacteria</taxon>
        <taxon>Bacillati</taxon>
        <taxon>Cyanobacteriota</taxon>
        <taxon>Cyanophyceae</taxon>
        <taxon>Nostocales</taxon>
        <taxon>Nostocaceae</taxon>
        <taxon>Nostoc</taxon>
    </lineage>
</organism>
<evidence type="ECO:0000313" key="2">
    <source>
        <dbReference type="Proteomes" id="UP000232003"/>
    </source>
</evidence>
<dbReference type="EMBL" id="CP024785">
    <property type="protein sequence ID" value="AUB39719.1"/>
    <property type="molecule type" value="Genomic_DNA"/>
</dbReference>
<reference evidence="1 2" key="1">
    <citation type="submission" date="2017-11" db="EMBL/GenBank/DDBJ databases">
        <title>Complete genome of a free-living desiccation-tolerant cyanobacterium and its photosynthetic adaptation to extreme terrestrial habitat.</title>
        <authorList>
            <person name="Shang J."/>
        </authorList>
    </citation>
    <scope>NUCLEOTIDE SEQUENCE [LARGE SCALE GENOMIC DNA]</scope>
    <source>
        <strain evidence="1 2">CCNUN1</strain>
    </source>
</reference>
<proteinExistence type="predicted"/>
<gene>
    <name evidence="1" type="ORF">COO91_05717</name>
</gene>
<name>A0A2K8SW82_9NOSO</name>
<protein>
    <submittedName>
        <fullName evidence="1">Uncharacterized protein</fullName>
    </submittedName>
</protein>
<keyword evidence="2" id="KW-1185">Reference proteome</keyword>
<sequence>MTEEFQNLSPLPPCLLFNSAILKVPPGLALVGVLHRLEINCKCELQSAAP</sequence>
<dbReference type="Proteomes" id="UP000232003">
    <property type="component" value="Chromosome"/>
</dbReference>
<dbReference type="KEGG" id="nfl:COO91_05717"/>
<dbReference type="AlphaFoldDB" id="A0A2K8SW82"/>
<evidence type="ECO:0000313" key="1">
    <source>
        <dbReference type="EMBL" id="AUB39719.1"/>
    </source>
</evidence>
<accession>A0A2K8SW82</accession>